<organism evidence="4 5">
    <name type="scientific">Methanohalarchaeum thermophilum</name>
    <dbReference type="NCBI Taxonomy" id="1903181"/>
    <lineage>
        <taxon>Archaea</taxon>
        <taxon>Methanobacteriati</taxon>
        <taxon>Methanobacteriota</taxon>
        <taxon>Methanonatronarchaeia</taxon>
        <taxon>Methanonatronarchaeales</taxon>
        <taxon>Methanonatronarchaeaceae</taxon>
        <taxon>Candidatus Methanohalarchaeum</taxon>
    </lineage>
</organism>
<dbReference type="PANTHER" id="PTHR43861">
    <property type="entry name" value="TRANS-ACONITATE 2-METHYLTRANSFERASE-RELATED"/>
    <property type="match status" value="1"/>
</dbReference>
<dbReference type="STRING" id="1903181.BTN85_2147"/>
<keyword evidence="1 4" id="KW-0489">Methyltransferase</keyword>
<keyword evidence="5" id="KW-1185">Reference proteome</keyword>
<reference evidence="4" key="1">
    <citation type="submission" date="2016-12" db="EMBL/GenBank/DDBJ databases">
        <title>Discovery of methanogenic haloarchaea.</title>
        <authorList>
            <person name="Sorokin D.Y."/>
            <person name="Makarova K.S."/>
            <person name="Abbas B."/>
            <person name="Ferrer M."/>
            <person name="Golyshin P.N."/>
        </authorList>
    </citation>
    <scope>NUCLEOTIDE SEQUENCE [LARGE SCALE GENOMIC DNA]</scope>
    <source>
        <strain evidence="4">HMET1</strain>
    </source>
</reference>
<dbReference type="GO" id="GO:0032259">
    <property type="term" value="P:methylation"/>
    <property type="evidence" value="ECO:0007669"/>
    <property type="project" value="UniProtKB-KW"/>
</dbReference>
<keyword evidence="2" id="KW-0808">Transferase</keyword>
<dbReference type="Proteomes" id="UP000185744">
    <property type="component" value="Unassembled WGS sequence"/>
</dbReference>
<dbReference type="CDD" id="cd02440">
    <property type="entry name" value="AdoMet_MTases"/>
    <property type="match status" value="1"/>
</dbReference>
<name>A0A1Q6DT05_METT1</name>
<dbReference type="InterPro" id="IPR041698">
    <property type="entry name" value="Methyltransf_25"/>
</dbReference>
<dbReference type="GO" id="GO:0008168">
    <property type="term" value="F:methyltransferase activity"/>
    <property type="evidence" value="ECO:0007669"/>
    <property type="project" value="UniProtKB-KW"/>
</dbReference>
<accession>A0A1Q6DT05</accession>
<evidence type="ECO:0000313" key="4">
    <source>
        <dbReference type="EMBL" id="OKY77496.1"/>
    </source>
</evidence>
<dbReference type="InterPro" id="IPR029063">
    <property type="entry name" value="SAM-dependent_MTases_sf"/>
</dbReference>
<comment type="caution">
    <text evidence="4">The sequence shown here is derived from an EMBL/GenBank/DDBJ whole genome shotgun (WGS) entry which is preliminary data.</text>
</comment>
<sequence>MELEKNKREHAARFDEIAEEYDEDKSDEYVECVSYVIELANPKESDVVLDLGAGTGVISLKLASRAKKVIGRDISEGMLDQARKKIEEREVSNVEFKEGSFLEPNLSQKEKREIDLVVSNFAMHHLDDKEKKKAIEKVSKLGARKFVLGDIMLFNTSEIKDPYYEPEFDDPATASYLVKSLIEAGYVITELKKVTNQVGVIAAVKKDKIHEN</sequence>
<dbReference type="Gene3D" id="3.40.50.150">
    <property type="entry name" value="Vaccinia Virus protein VP39"/>
    <property type="match status" value="1"/>
</dbReference>
<feature type="domain" description="Methyltransferase" evidence="3">
    <location>
        <begin position="48"/>
        <end position="140"/>
    </location>
</feature>
<dbReference type="InParanoid" id="A0A1Q6DT05"/>
<evidence type="ECO:0000256" key="2">
    <source>
        <dbReference type="ARBA" id="ARBA00022679"/>
    </source>
</evidence>
<evidence type="ECO:0000259" key="3">
    <source>
        <dbReference type="Pfam" id="PF13649"/>
    </source>
</evidence>
<dbReference type="Pfam" id="PF13649">
    <property type="entry name" value="Methyltransf_25"/>
    <property type="match status" value="1"/>
</dbReference>
<evidence type="ECO:0000256" key="1">
    <source>
        <dbReference type="ARBA" id="ARBA00022603"/>
    </source>
</evidence>
<gene>
    <name evidence="4" type="ORF">BTN85_2147</name>
</gene>
<proteinExistence type="predicted"/>
<protein>
    <submittedName>
        <fullName evidence="4">SAM-dependent methyltransferase</fullName>
    </submittedName>
</protein>
<evidence type="ECO:0000313" key="5">
    <source>
        <dbReference type="Proteomes" id="UP000185744"/>
    </source>
</evidence>
<dbReference type="SUPFAM" id="SSF53335">
    <property type="entry name" value="S-adenosyl-L-methionine-dependent methyltransferases"/>
    <property type="match status" value="1"/>
</dbReference>
<dbReference type="AlphaFoldDB" id="A0A1Q6DT05"/>
<dbReference type="PANTHER" id="PTHR43861:SF1">
    <property type="entry name" value="TRANS-ACONITATE 2-METHYLTRANSFERASE"/>
    <property type="match status" value="1"/>
</dbReference>
<dbReference type="EMBL" id="MSDW01000002">
    <property type="protein sequence ID" value="OKY77496.1"/>
    <property type="molecule type" value="Genomic_DNA"/>
</dbReference>